<dbReference type="Proteomes" id="UP001209257">
    <property type="component" value="Unassembled WGS sequence"/>
</dbReference>
<reference evidence="2" key="1">
    <citation type="submission" date="2023-07" db="EMBL/GenBank/DDBJ databases">
        <title>Study on multiphase classification of strain Alteromonas salexigens isolated from the Yellow Sea.</title>
        <authorList>
            <person name="Sun L."/>
        </authorList>
    </citation>
    <scope>NUCLEOTIDE SEQUENCE [LARGE SCALE GENOMIC DNA]</scope>
    <source>
        <strain evidence="2">ASW11-19</strain>
    </source>
</reference>
<dbReference type="Gene3D" id="1.25.40.10">
    <property type="entry name" value="Tetratricopeptide repeat domain"/>
    <property type="match status" value="1"/>
</dbReference>
<proteinExistence type="predicted"/>
<dbReference type="RefSeq" id="WP_262992972.1">
    <property type="nucleotide sequence ID" value="NZ_JAOTJC010000006.1"/>
</dbReference>
<gene>
    <name evidence="1" type="ORF">OCL06_06765</name>
</gene>
<evidence type="ECO:0000313" key="1">
    <source>
        <dbReference type="EMBL" id="MCU7554295.1"/>
    </source>
</evidence>
<organism evidence="1 2">
    <name type="scientific">Alteromonas salexigens</name>
    <dbReference type="NCBI Taxonomy" id="2982530"/>
    <lineage>
        <taxon>Bacteria</taxon>
        <taxon>Pseudomonadati</taxon>
        <taxon>Pseudomonadota</taxon>
        <taxon>Gammaproteobacteria</taxon>
        <taxon>Alteromonadales</taxon>
        <taxon>Alteromonadaceae</taxon>
        <taxon>Alteromonas/Salinimonas group</taxon>
        <taxon>Alteromonas</taxon>
    </lineage>
</organism>
<comment type="caution">
    <text evidence="1">The sequence shown here is derived from an EMBL/GenBank/DDBJ whole genome shotgun (WGS) entry which is preliminary data.</text>
</comment>
<evidence type="ECO:0000313" key="2">
    <source>
        <dbReference type="Proteomes" id="UP001209257"/>
    </source>
</evidence>
<accession>A0ABT2VMH4</accession>
<dbReference type="InterPro" id="IPR011990">
    <property type="entry name" value="TPR-like_helical_dom_sf"/>
</dbReference>
<keyword evidence="2" id="KW-1185">Reference proteome</keyword>
<dbReference type="EMBL" id="JAOTJC010000006">
    <property type="protein sequence ID" value="MCU7554295.1"/>
    <property type="molecule type" value="Genomic_DNA"/>
</dbReference>
<name>A0ABT2VMH4_9ALTE</name>
<protein>
    <submittedName>
        <fullName evidence="1">Sel1 repeat family protein</fullName>
    </submittedName>
</protein>
<sequence>MRGLTLAILALALLTSDVSRYLPQLLRNAAQAPQPASLLWAASQQGSPVAQQKLINVAKARQQTYWLHRLVNIGNADAAWVLYEMAGPEADADELMRLAAAGNVPEAQLAMAMDSQDPEVRERWLIKAAEQGYVPAQAALADWYLLHQQHEQARPWLKATADLDAQSAFKYGRLLWESGDQEQGGHYLKQAADKGHQLAKAFTSVIADYQPIPLTRVDAGRWESDEACLQRVQLFATSLSTIHRADALYRQFQRDSRLQPLPICLQKPVWLTANELPCDADWQGKGRLGCDIRPLAVAAKQRDFTHAVILSRQGKANVNNGVMFLDISDAYSVFVHELAHFSGFADEYPLSRGAARKYCGRSDIPNLVFDGMLTYQPVERVQQWQALQPGGIYRAKTCDATGSQAYKPTSQVTFMEHHDSGVIPRLYVELWRRQLADNTSHRPIYMNLFQAFHHHQQSAEADIWLKRYEAHRKPGNKTTAGVSLP</sequence>
<dbReference type="SUPFAM" id="SSF81901">
    <property type="entry name" value="HCP-like"/>
    <property type="match status" value="1"/>
</dbReference>